<proteinExistence type="predicted"/>
<sequence>MARIIFHLGPGKCGSSAVQAFLRRSADAENACLDVEVPRPKDIAAMESGDSDTVRRYAARMARTAAPHLPLIISHEALFKKRGALLALVRAAREQGAETSALAYVRRTSDYLRSVHGQWLFREPGRIAETAGILRSHDIDPMLFTGVERHLIAIALGHQDVGRDAGGYTTFDWSESMSQMAQMLGALDVPFAVGALPSRDAERPLLADFAARIGIATDGGALTDQALVNPAFDATVIEAVCNSIELGFAMPGRHEANRFLAAAMLTCRRYPCPTPHS</sequence>
<protein>
    <recommendedName>
        <fullName evidence="3">Sulfotransferase family protein</fullName>
    </recommendedName>
</protein>
<keyword evidence="2" id="KW-1185">Reference proteome</keyword>
<dbReference type="Proteomes" id="UP001596353">
    <property type="component" value="Unassembled WGS sequence"/>
</dbReference>
<name>A0ABW2B2A1_9RHOB</name>
<accession>A0ABW2B2A1</accession>
<gene>
    <name evidence="1" type="ORF">ACFQFQ_09675</name>
</gene>
<evidence type="ECO:0000313" key="1">
    <source>
        <dbReference type="EMBL" id="MFC6759699.1"/>
    </source>
</evidence>
<organism evidence="1 2">
    <name type="scientific">Sulfitobacter porphyrae</name>
    <dbReference type="NCBI Taxonomy" id="1246864"/>
    <lineage>
        <taxon>Bacteria</taxon>
        <taxon>Pseudomonadati</taxon>
        <taxon>Pseudomonadota</taxon>
        <taxon>Alphaproteobacteria</taxon>
        <taxon>Rhodobacterales</taxon>
        <taxon>Roseobacteraceae</taxon>
        <taxon>Sulfitobacter</taxon>
    </lineage>
</organism>
<dbReference type="EMBL" id="JBHSWG010000001">
    <property type="protein sequence ID" value="MFC6759699.1"/>
    <property type="molecule type" value="Genomic_DNA"/>
</dbReference>
<reference evidence="2" key="1">
    <citation type="journal article" date="2019" name="Int. J. Syst. Evol. Microbiol.">
        <title>The Global Catalogue of Microorganisms (GCM) 10K type strain sequencing project: providing services to taxonomists for standard genome sequencing and annotation.</title>
        <authorList>
            <consortium name="The Broad Institute Genomics Platform"/>
            <consortium name="The Broad Institute Genome Sequencing Center for Infectious Disease"/>
            <person name="Wu L."/>
            <person name="Ma J."/>
        </authorList>
    </citation>
    <scope>NUCLEOTIDE SEQUENCE [LARGE SCALE GENOMIC DNA]</scope>
    <source>
        <strain evidence="2">CCUG 66188</strain>
    </source>
</reference>
<comment type="caution">
    <text evidence="1">The sequence shown here is derived from an EMBL/GenBank/DDBJ whole genome shotgun (WGS) entry which is preliminary data.</text>
</comment>
<evidence type="ECO:0000313" key="2">
    <source>
        <dbReference type="Proteomes" id="UP001596353"/>
    </source>
</evidence>
<evidence type="ECO:0008006" key="3">
    <source>
        <dbReference type="Google" id="ProtNLM"/>
    </source>
</evidence>